<evidence type="ECO:0000256" key="10">
    <source>
        <dbReference type="RuleBase" id="RU361189"/>
    </source>
</evidence>
<comment type="subcellular location">
    <subcellularLocation>
        <location evidence="1">Membrane</location>
        <topology evidence="1">Multi-pass membrane protein</topology>
    </subcellularLocation>
</comment>
<keyword evidence="11" id="KW-0175">Coiled coil</keyword>
<evidence type="ECO:0000256" key="5">
    <source>
        <dbReference type="ARBA" id="ARBA00022989"/>
    </source>
</evidence>
<keyword evidence="7 10" id="KW-0472">Membrane</keyword>
<feature type="transmembrane region" description="Helical" evidence="10">
    <location>
        <begin position="461"/>
        <end position="484"/>
    </location>
</feature>
<comment type="similarity">
    <text evidence="2 10">Belongs to the V-ATPase 116 kDa subunit family.</text>
</comment>
<dbReference type="PATRIC" id="fig|1502291.3.peg.1444"/>
<keyword evidence="4 10" id="KW-0812">Transmembrane</keyword>
<feature type="transmembrane region" description="Helical" evidence="10">
    <location>
        <begin position="399"/>
        <end position="418"/>
    </location>
</feature>
<evidence type="ECO:0000256" key="2">
    <source>
        <dbReference type="ARBA" id="ARBA00009904"/>
    </source>
</evidence>
<dbReference type="GO" id="GO:0016787">
    <property type="term" value="F:hydrolase activity"/>
    <property type="evidence" value="ECO:0007669"/>
    <property type="project" value="UniProtKB-KW"/>
</dbReference>
<dbReference type="GO" id="GO:0016471">
    <property type="term" value="C:vacuolar proton-transporting V-type ATPase complex"/>
    <property type="evidence" value="ECO:0007669"/>
    <property type="project" value="TreeGrafter"/>
</dbReference>
<name>A0A087RMA8_9ARCH</name>
<feature type="transmembrane region" description="Helical" evidence="10">
    <location>
        <begin position="640"/>
        <end position="660"/>
    </location>
</feature>
<dbReference type="EMBL" id="JOSY01000074">
    <property type="protein sequence ID" value="KFM14612.1"/>
    <property type="molecule type" value="Genomic_DNA"/>
</dbReference>
<dbReference type="Proteomes" id="UP000029386">
    <property type="component" value="Unassembled WGS sequence"/>
</dbReference>
<keyword evidence="12" id="KW-0378">Hydrolase</keyword>
<sequence length="699" mass="77431">MGTADLKLGSVILPRSESPKAISRLTEFEWYHKVDSANDLVTPEIDDLLLKAQQTFQSIDDVVKGMAIPQTVGIMEIMFKGTVIKKKDYEINEIEEMVADLEKEAPSIIDEPAKLLEDAANTRAAIDEYTSLKETLEIIKKLNMDISGFGLMKYFFTNLFVIDTVNYEEITRSLEGVTINKYDLGSKEKSAILVIADNNDSDKVLKVLRSFNSNSFKIPEGFPQVPSEAYALAESKIKELTEKQASIKKQLAGLTKKSRRDILAIHEKAMVAKDVLETLRKPGGTKNFAVIQGFIPAKMESKFKDSTKQWTSVVEDIVDPKLKEQIPTLLDNKKFVRTFEVITKSQGIPKAGEPDPTPMIALMWPIFYGLMFADMGHGLLLMGMGLLFKVKGQGELSRWGMLIAISGAAAAIAGVGAGEAFGYHLDHMGPFEGLLEEGGALHSVSFLVGILSVAELTFEQVINILKVSLFLGIVHLVWAMTLRIIRLMKEGHKMVAYTEAIPNITLYGGIVVIMMCAIGSQYDVMNMYSKVHTESVPWVTIFLGEWAQVWIITRIAVVTVIASVVIMMIGGIMHAKKHPEDGADPASVIMEVFLGKTVECLAHTISYARLGIMLLVHAALLLTVNNAFTSLGGVESGGAMAMIIGGNLGIMMIEGLIVYIQSLRLHLYEFFTKWYTGGSQPFRQIRPELIYNQFVWKRK</sequence>
<dbReference type="PANTHER" id="PTHR11629">
    <property type="entry name" value="VACUOLAR PROTON ATPASES"/>
    <property type="match status" value="1"/>
</dbReference>
<feature type="coiled-coil region" evidence="11">
    <location>
        <begin position="230"/>
        <end position="257"/>
    </location>
</feature>
<feature type="transmembrane region" description="Helical" evidence="10">
    <location>
        <begin position="362"/>
        <end position="387"/>
    </location>
</feature>
<gene>
    <name evidence="12" type="primary">atpI</name>
    <name evidence="12" type="ORF">AAA799D11_01613</name>
</gene>
<evidence type="ECO:0000256" key="8">
    <source>
        <dbReference type="ARBA" id="ARBA00059506"/>
    </source>
</evidence>
<evidence type="ECO:0000313" key="12">
    <source>
        <dbReference type="EMBL" id="KFM14612.1"/>
    </source>
</evidence>
<dbReference type="PANTHER" id="PTHR11629:SF63">
    <property type="entry name" value="V-TYPE PROTON ATPASE SUBUNIT A"/>
    <property type="match status" value="1"/>
</dbReference>
<evidence type="ECO:0000256" key="3">
    <source>
        <dbReference type="ARBA" id="ARBA00022448"/>
    </source>
</evidence>
<organism evidence="12 13">
    <name type="scientific">Marine Group I thaumarchaeote SCGC AAA799-D11</name>
    <dbReference type="NCBI Taxonomy" id="1502291"/>
    <lineage>
        <taxon>Archaea</taxon>
        <taxon>Nitrososphaerota</taxon>
        <taxon>Marine Group I</taxon>
    </lineage>
</organism>
<dbReference type="GO" id="GO:0051117">
    <property type="term" value="F:ATPase binding"/>
    <property type="evidence" value="ECO:0007669"/>
    <property type="project" value="TreeGrafter"/>
</dbReference>
<feature type="transmembrane region" description="Helical" evidence="10">
    <location>
        <begin position="610"/>
        <end position="628"/>
    </location>
</feature>
<evidence type="ECO:0000256" key="4">
    <source>
        <dbReference type="ARBA" id="ARBA00022692"/>
    </source>
</evidence>
<comment type="function">
    <text evidence="8">Component of the A-type ATP synthase that produces ATP from ADP in the presence of a proton gradient across the membrane.</text>
</comment>
<proteinExistence type="inferred from homology"/>
<comment type="caution">
    <text evidence="12">The sequence shown here is derived from an EMBL/GenBank/DDBJ whole genome shotgun (WGS) entry which is preliminary data.</text>
</comment>
<evidence type="ECO:0000256" key="6">
    <source>
        <dbReference type="ARBA" id="ARBA00023065"/>
    </source>
</evidence>
<dbReference type="STRING" id="1502291.AAA799D11_01613"/>
<dbReference type="GO" id="GO:0046961">
    <property type="term" value="F:proton-transporting ATPase activity, rotational mechanism"/>
    <property type="evidence" value="ECO:0007669"/>
    <property type="project" value="InterPro"/>
</dbReference>
<evidence type="ECO:0000313" key="13">
    <source>
        <dbReference type="Proteomes" id="UP000029386"/>
    </source>
</evidence>
<dbReference type="AlphaFoldDB" id="A0A087RMA8"/>
<dbReference type="GO" id="GO:0007035">
    <property type="term" value="P:vacuolar acidification"/>
    <property type="evidence" value="ECO:0007669"/>
    <property type="project" value="TreeGrafter"/>
</dbReference>
<evidence type="ECO:0000256" key="1">
    <source>
        <dbReference type="ARBA" id="ARBA00004141"/>
    </source>
</evidence>
<accession>A0A087RMA8</accession>
<evidence type="ECO:0000256" key="7">
    <source>
        <dbReference type="ARBA" id="ARBA00023136"/>
    </source>
</evidence>
<feature type="coiled-coil region" evidence="11">
    <location>
        <begin position="84"/>
        <end position="111"/>
    </location>
</feature>
<reference evidence="12 13" key="1">
    <citation type="submission" date="2014-06" db="EMBL/GenBank/DDBJ databases">
        <authorList>
            <person name="Ngugi D.K."/>
            <person name="Blom J."/>
            <person name="Alam I."/>
            <person name="Rashid M."/>
            <person name="Baalawi W."/>
            <person name="Zhang G."/>
            <person name="Hikmawan T."/>
            <person name="Guan Y."/>
            <person name="Antunes A."/>
            <person name="Siam R."/>
            <person name="El-Dorry H."/>
            <person name="Bajic V."/>
            <person name="Stingl U."/>
        </authorList>
    </citation>
    <scope>NUCLEOTIDE SEQUENCE [LARGE SCALE GENOMIC DNA]</scope>
    <source>
        <strain evidence="12">SCGC AAA799-D11</strain>
    </source>
</reference>
<feature type="transmembrane region" description="Helical" evidence="10">
    <location>
        <begin position="547"/>
        <end position="569"/>
    </location>
</feature>
<feature type="transmembrane region" description="Helical" evidence="10">
    <location>
        <begin position="504"/>
        <end position="522"/>
    </location>
</feature>
<dbReference type="GO" id="GO:0033179">
    <property type="term" value="C:proton-transporting V-type ATPase, V0 domain"/>
    <property type="evidence" value="ECO:0007669"/>
    <property type="project" value="InterPro"/>
</dbReference>
<keyword evidence="6 10" id="KW-0406">Ion transport</keyword>
<evidence type="ECO:0000256" key="11">
    <source>
        <dbReference type="SAM" id="Coils"/>
    </source>
</evidence>
<keyword evidence="5 10" id="KW-1133">Transmembrane helix</keyword>
<protein>
    <recommendedName>
        <fullName evidence="9 10">A-type ATP synthase subunit I</fullName>
    </recommendedName>
</protein>
<dbReference type="InterPro" id="IPR002490">
    <property type="entry name" value="V-ATPase_116kDa_su"/>
</dbReference>
<evidence type="ECO:0000256" key="9">
    <source>
        <dbReference type="ARBA" id="ARBA00068671"/>
    </source>
</evidence>
<keyword evidence="3 10" id="KW-0813">Transport</keyword>
<keyword evidence="13" id="KW-1185">Reference proteome</keyword>
<dbReference type="Pfam" id="PF01496">
    <property type="entry name" value="V_ATPase_I"/>
    <property type="match status" value="1"/>
</dbReference>